<feature type="compositionally biased region" description="Low complexity" evidence="1">
    <location>
        <begin position="356"/>
        <end position="367"/>
    </location>
</feature>
<dbReference type="InterPro" id="IPR008949">
    <property type="entry name" value="Isoprenoid_synthase_dom_sf"/>
</dbReference>
<evidence type="ECO:0000313" key="3">
    <source>
        <dbReference type="Proteomes" id="UP000724874"/>
    </source>
</evidence>
<accession>A0A9P5NQQ8</accession>
<dbReference type="Proteomes" id="UP000724874">
    <property type="component" value="Unassembled WGS sequence"/>
</dbReference>
<dbReference type="AlphaFoldDB" id="A0A9P5NQQ8"/>
<keyword evidence="3" id="KW-1185">Reference proteome</keyword>
<evidence type="ECO:0000256" key="1">
    <source>
        <dbReference type="SAM" id="MobiDB-lite"/>
    </source>
</evidence>
<dbReference type="Gene3D" id="1.10.600.10">
    <property type="entry name" value="Farnesyl Diphosphate Synthase"/>
    <property type="match status" value="1"/>
</dbReference>
<comment type="caution">
    <text evidence="2">The sequence shown here is derived from an EMBL/GenBank/DDBJ whole genome shotgun (WGS) entry which is preliminary data.</text>
</comment>
<gene>
    <name evidence="2" type="ORF">CPB84DRAFT_1778442</name>
</gene>
<feature type="compositionally biased region" description="Polar residues" evidence="1">
    <location>
        <begin position="379"/>
        <end position="391"/>
    </location>
</feature>
<dbReference type="OrthoDB" id="2861623at2759"/>
<dbReference type="EMBL" id="JADNYJ010000045">
    <property type="protein sequence ID" value="KAF8900828.1"/>
    <property type="molecule type" value="Genomic_DNA"/>
</dbReference>
<feature type="region of interest" description="Disordered" evidence="1">
    <location>
        <begin position="355"/>
        <end position="391"/>
    </location>
</feature>
<dbReference type="Pfam" id="PF19086">
    <property type="entry name" value="Terpene_syn_C_2"/>
    <property type="match status" value="1"/>
</dbReference>
<sequence>MSSNQSFQLPDLLGIVSTLELRTNKHCRFATDASEKWFAEGITPFRSAVPAEEVVTTTHVPLLCEIELKYLRSTKLGLLCALCFPMCDAPQLRVMTDLVTILFYSAMRESCSREGVSLWSDAIFSSTSLTNSKTGTDMLKEHHFLRHILDQPMVKHALSKAPESWTNRTTTSVRALLDAQKKNSARKASQENDLPITLEEYIEIRRELHGASVMLDFAELLEVFKFPDVQPPLAENLARLKRAALDVLAWSMDVASYQLNQSRGQHQHHFDLISVLMSSKNLSLQGAMNLSGNMIKDAFAEFCTAEKDILDYLDPPPAPALLPATRSTLSLSLSKLSSSASTFFSWALGAKKEDSQSSSGISLSPSSPYNGGGGGGGLQVNTSNALSPSPSTIPRARAPSIAISISSSLSSSSLSICSNSSTDLSEIDHAIVKRYIEALKDCLIGTVHWAYETELFFGKKGAEVRAFGWVFVDQVPVIPTQCGIELDAK</sequence>
<evidence type="ECO:0000313" key="2">
    <source>
        <dbReference type="EMBL" id="KAF8900828.1"/>
    </source>
</evidence>
<protein>
    <submittedName>
        <fullName evidence="2">Uncharacterized protein</fullName>
    </submittedName>
</protein>
<proteinExistence type="predicted"/>
<organism evidence="2 3">
    <name type="scientific">Gymnopilus junonius</name>
    <name type="common">Spectacular rustgill mushroom</name>
    <name type="synonym">Gymnopilus spectabilis subsp. junonius</name>
    <dbReference type="NCBI Taxonomy" id="109634"/>
    <lineage>
        <taxon>Eukaryota</taxon>
        <taxon>Fungi</taxon>
        <taxon>Dikarya</taxon>
        <taxon>Basidiomycota</taxon>
        <taxon>Agaricomycotina</taxon>
        <taxon>Agaricomycetes</taxon>
        <taxon>Agaricomycetidae</taxon>
        <taxon>Agaricales</taxon>
        <taxon>Agaricineae</taxon>
        <taxon>Hymenogastraceae</taxon>
        <taxon>Gymnopilus</taxon>
    </lineage>
</organism>
<name>A0A9P5NQQ8_GYMJU</name>
<reference evidence="2" key="1">
    <citation type="submission" date="2020-11" db="EMBL/GenBank/DDBJ databases">
        <authorList>
            <consortium name="DOE Joint Genome Institute"/>
            <person name="Ahrendt S."/>
            <person name="Riley R."/>
            <person name="Andreopoulos W."/>
            <person name="LaButti K."/>
            <person name="Pangilinan J."/>
            <person name="Ruiz-duenas F.J."/>
            <person name="Barrasa J.M."/>
            <person name="Sanchez-Garcia M."/>
            <person name="Camarero S."/>
            <person name="Miyauchi S."/>
            <person name="Serrano A."/>
            <person name="Linde D."/>
            <person name="Babiker R."/>
            <person name="Drula E."/>
            <person name="Ayuso-Fernandez I."/>
            <person name="Pacheco R."/>
            <person name="Padilla G."/>
            <person name="Ferreira P."/>
            <person name="Barriuso J."/>
            <person name="Kellner H."/>
            <person name="Castanera R."/>
            <person name="Alfaro M."/>
            <person name="Ramirez L."/>
            <person name="Pisabarro A.G."/>
            <person name="Kuo A."/>
            <person name="Tritt A."/>
            <person name="Lipzen A."/>
            <person name="He G."/>
            <person name="Yan M."/>
            <person name="Ng V."/>
            <person name="Cullen D."/>
            <person name="Martin F."/>
            <person name="Rosso M.-N."/>
            <person name="Henrissat B."/>
            <person name="Hibbett D."/>
            <person name="Martinez A.T."/>
            <person name="Grigoriev I.V."/>
        </authorList>
    </citation>
    <scope>NUCLEOTIDE SEQUENCE</scope>
    <source>
        <strain evidence="2">AH 44721</strain>
    </source>
</reference>
<dbReference type="SUPFAM" id="SSF48576">
    <property type="entry name" value="Terpenoid synthases"/>
    <property type="match status" value="1"/>
</dbReference>